<dbReference type="InterPro" id="IPR024134">
    <property type="entry name" value="SOD_Cu/Zn_/chaperone"/>
</dbReference>
<evidence type="ECO:0000256" key="2">
    <source>
        <dbReference type="SAM" id="SignalP"/>
    </source>
</evidence>
<feature type="signal peptide" evidence="2">
    <location>
        <begin position="1"/>
        <end position="23"/>
    </location>
</feature>
<evidence type="ECO:0000256" key="1">
    <source>
        <dbReference type="ARBA" id="ARBA00010457"/>
    </source>
</evidence>
<dbReference type="InterPro" id="IPR036423">
    <property type="entry name" value="SOD-like_Cu/Zn_dom_sf"/>
</dbReference>
<dbReference type="CDD" id="cd00305">
    <property type="entry name" value="Cu-Zn_Superoxide_Dismutase"/>
    <property type="match status" value="1"/>
</dbReference>
<dbReference type="OrthoDB" id="5431326at2"/>
<feature type="domain" description="Superoxide dismutase copper/zinc binding" evidence="3">
    <location>
        <begin position="39"/>
        <end position="174"/>
    </location>
</feature>
<dbReference type="InterPro" id="IPR001424">
    <property type="entry name" value="SOD_Cu_Zn_dom"/>
</dbReference>
<keyword evidence="5" id="KW-1185">Reference proteome</keyword>
<feature type="chain" id="PRO_5011470619" evidence="2">
    <location>
        <begin position="24"/>
        <end position="180"/>
    </location>
</feature>
<dbReference type="GO" id="GO:0005507">
    <property type="term" value="F:copper ion binding"/>
    <property type="evidence" value="ECO:0007669"/>
    <property type="project" value="InterPro"/>
</dbReference>
<organism evidence="4 5">
    <name type="scientific">Tranquillimonas alkanivorans</name>
    <dbReference type="NCBI Taxonomy" id="441119"/>
    <lineage>
        <taxon>Bacteria</taxon>
        <taxon>Pseudomonadati</taxon>
        <taxon>Pseudomonadota</taxon>
        <taxon>Alphaproteobacteria</taxon>
        <taxon>Rhodobacterales</taxon>
        <taxon>Roseobacteraceae</taxon>
        <taxon>Tranquillimonas</taxon>
    </lineage>
</organism>
<dbReference type="STRING" id="441119.SAMN04488047_106161"/>
<dbReference type="AlphaFoldDB" id="A0A1I5QC01"/>
<accession>A0A1I5QC01</accession>
<dbReference type="RefSeq" id="WP_093421027.1">
    <property type="nucleotide sequence ID" value="NZ_FOXA01000006.1"/>
</dbReference>
<dbReference type="PANTHER" id="PTHR10003">
    <property type="entry name" value="SUPEROXIDE DISMUTASE CU-ZN -RELATED"/>
    <property type="match status" value="1"/>
</dbReference>
<evidence type="ECO:0000259" key="3">
    <source>
        <dbReference type="Pfam" id="PF00080"/>
    </source>
</evidence>
<proteinExistence type="inferred from homology"/>
<dbReference type="SUPFAM" id="SSF49329">
    <property type="entry name" value="Cu,Zn superoxide dismutase-like"/>
    <property type="match status" value="1"/>
</dbReference>
<dbReference type="Gene3D" id="2.60.40.200">
    <property type="entry name" value="Superoxide dismutase, copper/zinc binding domain"/>
    <property type="match status" value="1"/>
</dbReference>
<keyword evidence="2" id="KW-0732">Signal</keyword>
<dbReference type="Pfam" id="PF00080">
    <property type="entry name" value="Sod_Cu"/>
    <property type="match status" value="1"/>
</dbReference>
<evidence type="ECO:0000313" key="5">
    <source>
        <dbReference type="Proteomes" id="UP000199356"/>
    </source>
</evidence>
<sequence>MRISKTTAAVAAILIGAGAPALAQDAMTAEVMTADGTAAGTVTFEQVEHGVVIIAELENLPEGPHGFHIHETGACEPDFQAAGGHYSPTDNVHGFNSPDGYHAGDLPNIHVAADGTAQAEFFAPHLMLGEPEGDGAPFTLADEDGSAIMVHENGDDYQADPSGSTGSRIACGVIAPAQGD</sequence>
<dbReference type="Proteomes" id="UP000199356">
    <property type="component" value="Unassembled WGS sequence"/>
</dbReference>
<dbReference type="GO" id="GO:0006801">
    <property type="term" value="P:superoxide metabolic process"/>
    <property type="evidence" value="ECO:0007669"/>
    <property type="project" value="InterPro"/>
</dbReference>
<name>A0A1I5QC01_9RHOB</name>
<protein>
    <submittedName>
        <fullName evidence="4">Superoxide dismutase, Cu-Zn family</fullName>
    </submittedName>
</protein>
<dbReference type="EMBL" id="FOXA01000006">
    <property type="protein sequence ID" value="SFP43627.1"/>
    <property type="molecule type" value="Genomic_DNA"/>
</dbReference>
<comment type="similarity">
    <text evidence="1">Belongs to the Cu-Zn superoxide dismutase family.</text>
</comment>
<reference evidence="4 5" key="1">
    <citation type="submission" date="2016-10" db="EMBL/GenBank/DDBJ databases">
        <authorList>
            <person name="de Groot N.N."/>
        </authorList>
    </citation>
    <scope>NUCLEOTIDE SEQUENCE [LARGE SCALE GENOMIC DNA]</scope>
    <source>
        <strain evidence="4 5">DSM 19547</strain>
    </source>
</reference>
<gene>
    <name evidence="4" type="ORF">SAMN04488047_106161</name>
</gene>
<evidence type="ECO:0000313" key="4">
    <source>
        <dbReference type="EMBL" id="SFP43627.1"/>
    </source>
</evidence>